<keyword evidence="4" id="KW-0539">Nucleus</keyword>
<gene>
    <name evidence="7" type="ORF">MERGE_000779</name>
</gene>
<accession>A0A899FR46</accession>
<dbReference type="Proteomes" id="UP000663699">
    <property type="component" value="Chromosome 11"/>
</dbReference>
<evidence type="ECO:0000313" key="8">
    <source>
        <dbReference type="Proteomes" id="UP000663699"/>
    </source>
</evidence>
<dbReference type="GO" id="GO:0005730">
    <property type="term" value="C:nucleolus"/>
    <property type="evidence" value="ECO:0007669"/>
    <property type="project" value="UniProtKB-SubCell"/>
</dbReference>
<evidence type="ECO:0000256" key="1">
    <source>
        <dbReference type="ARBA" id="ARBA00004604"/>
    </source>
</evidence>
<dbReference type="InterPro" id="IPR036322">
    <property type="entry name" value="WD40_repeat_dom_sf"/>
</dbReference>
<feature type="repeat" description="WD" evidence="5">
    <location>
        <begin position="307"/>
        <end position="342"/>
    </location>
</feature>
<proteinExistence type="predicted"/>
<evidence type="ECO:0000259" key="6">
    <source>
        <dbReference type="Pfam" id="PF08154"/>
    </source>
</evidence>
<dbReference type="InterPro" id="IPR015943">
    <property type="entry name" value="WD40/YVTN_repeat-like_dom_sf"/>
</dbReference>
<dbReference type="PROSITE" id="PS00678">
    <property type="entry name" value="WD_REPEATS_1"/>
    <property type="match status" value="1"/>
</dbReference>
<dbReference type="PROSITE" id="PS50082">
    <property type="entry name" value="WD_REPEATS_2"/>
    <property type="match status" value="1"/>
</dbReference>
<dbReference type="InterPro" id="IPR001680">
    <property type="entry name" value="WD40_rpt"/>
</dbReference>
<dbReference type="AlphaFoldDB" id="A0A899FR46"/>
<keyword evidence="8" id="KW-1185">Reference proteome</keyword>
<dbReference type="OrthoDB" id="10251381at2759"/>
<evidence type="ECO:0000256" key="4">
    <source>
        <dbReference type="ARBA" id="ARBA00023242"/>
    </source>
</evidence>
<dbReference type="SMART" id="SM00320">
    <property type="entry name" value="WD40"/>
    <property type="match status" value="6"/>
</dbReference>
<feature type="domain" description="NLE" evidence="6">
    <location>
        <begin position="7"/>
        <end position="69"/>
    </location>
</feature>
<sequence>MENPTKINVIFTTKEKGLEVEQTPVFLPLSFNHYGLNEVLNHLLDKDPPLAFAFLIDGDFLQESMGEFLARKRREKTLSVEYLLSIAKPWHFKSLLHSDWVSCVRSADSKKILSGCYDGISRLWDENGQVITETPSHDGPVKSVCWAQNERFATARIRPLLVTAFLNLGATLCLSGADGNIGIWDIEENDWTIEQERVVRKRKRNEPVEKMITKKPIYMIQGHSSPCSEIIFDSKDSTVGYSVGKDHSIKTWDLITFSNVDNRVTQHALLSICCMSSMSLLACGSSSQHILLHDPRICLKSTPVQTLKGHTNFVVSLSSCDINNYLLISGSYDSLVKVWDIRAPIRSLYSIKRQSGKDHTKVFSVDWSDFFGIISGGEDQYVQINRVDDI</sequence>
<dbReference type="Gene3D" id="2.130.10.10">
    <property type="entry name" value="YVTN repeat-like/Quinoprotein amine dehydrogenase"/>
    <property type="match status" value="2"/>
</dbReference>
<name>A0A899FR46_9ASCO</name>
<dbReference type="InterPro" id="IPR019775">
    <property type="entry name" value="WD40_repeat_CS"/>
</dbReference>
<evidence type="ECO:0000256" key="2">
    <source>
        <dbReference type="ARBA" id="ARBA00022574"/>
    </source>
</evidence>
<evidence type="ECO:0000256" key="5">
    <source>
        <dbReference type="PROSITE-ProRule" id="PRU00221"/>
    </source>
</evidence>
<keyword evidence="2 5" id="KW-0853">WD repeat</keyword>
<dbReference type="PROSITE" id="PS50294">
    <property type="entry name" value="WD_REPEATS_REGION"/>
    <property type="match status" value="1"/>
</dbReference>
<reference evidence="7" key="1">
    <citation type="submission" date="2020-06" db="EMBL/GenBank/DDBJ databases">
        <title>Genomes of multiple members of Pneumocystis genus reveal paths to human pathogen Pneumocystis jirovecii.</title>
        <authorList>
            <person name="Cisse O.H."/>
            <person name="Ma L."/>
            <person name="Dekker J."/>
            <person name="Khil P."/>
            <person name="Jo J."/>
            <person name="Brenchley J."/>
            <person name="Blair R."/>
            <person name="Pahar B."/>
            <person name="Chabe M."/>
            <person name="Van Rompay K.A."/>
            <person name="Keesler R."/>
            <person name="Sukura A."/>
            <person name="Hirsch V."/>
            <person name="Kutty G."/>
            <person name="Liu Y."/>
            <person name="Peng L."/>
            <person name="Chen J."/>
            <person name="Song J."/>
            <person name="Weissenbacher-Lang C."/>
            <person name="Xu J."/>
            <person name="Upham N.S."/>
            <person name="Stajich J.E."/>
            <person name="Cuomo C.A."/>
            <person name="Cushion M.T."/>
            <person name="Kovacs J.A."/>
        </authorList>
    </citation>
    <scope>NUCLEOTIDE SEQUENCE</scope>
    <source>
        <strain evidence="7">2A</strain>
    </source>
</reference>
<comment type="subcellular location">
    <subcellularLocation>
        <location evidence="1">Nucleus</location>
        <location evidence="1">Nucleolus</location>
    </subcellularLocation>
</comment>
<organism evidence="7 8">
    <name type="scientific">Pneumocystis wakefieldiae</name>
    <dbReference type="NCBI Taxonomy" id="38082"/>
    <lineage>
        <taxon>Eukaryota</taxon>
        <taxon>Fungi</taxon>
        <taxon>Dikarya</taxon>
        <taxon>Ascomycota</taxon>
        <taxon>Taphrinomycotina</taxon>
        <taxon>Pneumocystomycetes</taxon>
        <taxon>Pneumocystaceae</taxon>
        <taxon>Pneumocystis</taxon>
    </lineage>
</organism>
<dbReference type="InterPro" id="IPR012972">
    <property type="entry name" value="NLE"/>
</dbReference>
<protein>
    <recommendedName>
        <fullName evidence="6">NLE domain-containing protein</fullName>
    </recommendedName>
</protein>
<dbReference type="EMBL" id="CP054542">
    <property type="protein sequence ID" value="QSL66400.1"/>
    <property type="molecule type" value="Genomic_DNA"/>
</dbReference>
<dbReference type="PANTHER" id="PTHR19855:SF11">
    <property type="entry name" value="RIBOSOME BIOGENESIS PROTEIN WDR12"/>
    <property type="match status" value="1"/>
</dbReference>
<dbReference type="PANTHER" id="PTHR19855">
    <property type="entry name" value="WD40 REPEAT PROTEIN 12, 37"/>
    <property type="match status" value="1"/>
</dbReference>
<evidence type="ECO:0000313" key="7">
    <source>
        <dbReference type="EMBL" id="QSL66400.1"/>
    </source>
</evidence>
<evidence type="ECO:0000256" key="3">
    <source>
        <dbReference type="ARBA" id="ARBA00022737"/>
    </source>
</evidence>
<dbReference type="SUPFAM" id="SSF50978">
    <property type="entry name" value="WD40 repeat-like"/>
    <property type="match status" value="1"/>
</dbReference>
<dbReference type="Pfam" id="PF08154">
    <property type="entry name" value="NLE"/>
    <property type="match status" value="1"/>
</dbReference>
<keyword evidence="3" id="KW-0677">Repeat</keyword>
<dbReference type="Pfam" id="PF00400">
    <property type="entry name" value="WD40"/>
    <property type="match status" value="4"/>
</dbReference>